<dbReference type="Gene3D" id="3.40.30.10">
    <property type="entry name" value="Glutaredoxin"/>
    <property type="match status" value="1"/>
</dbReference>
<evidence type="ECO:0000259" key="2">
    <source>
        <dbReference type="PROSITE" id="PS51352"/>
    </source>
</evidence>
<comment type="caution">
    <text evidence="3">The sequence shown here is derived from an EMBL/GenBank/DDBJ whole genome shotgun (WGS) entry which is preliminary data.</text>
</comment>
<dbReference type="SUPFAM" id="SSF52833">
    <property type="entry name" value="Thioredoxin-like"/>
    <property type="match status" value="1"/>
</dbReference>
<dbReference type="InterPro" id="IPR036249">
    <property type="entry name" value="Thioredoxin-like_sf"/>
</dbReference>
<protein>
    <submittedName>
        <fullName evidence="3">TlpA disulfide reductase family protein</fullName>
    </submittedName>
</protein>
<dbReference type="Proteomes" id="UP001144036">
    <property type="component" value="Unassembled WGS sequence"/>
</dbReference>
<sequence>MTPYLLAGVILVGLIGALNLILTFGVIRRLREHDRALAGHSAPDQGVRVGGAVRGFTAVTVDGDPLTRAHLTGRTAVGFFSTTCAPCLERLPEFVDHARAFPGGRDQVLVVVVTSRPEEAQDFVGRARSVARVVVERFDGPIAGAFGVTAFPTLALVEEGMIVAGGTTLEDLTAKTPA</sequence>
<keyword evidence="1" id="KW-0812">Transmembrane</keyword>
<keyword evidence="1" id="KW-1133">Transmembrane helix</keyword>
<proteinExistence type="predicted"/>
<organism evidence="3 4">
    <name type="scientific">Nonomuraea corallina</name>
    <dbReference type="NCBI Taxonomy" id="2989783"/>
    <lineage>
        <taxon>Bacteria</taxon>
        <taxon>Bacillati</taxon>
        <taxon>Actinomycetota</taxon>
        <taxon>Actinomycetes</taxon>
        <taxon>Streptosporangiales</taxon>
        <taxon>Streptosporangiaceae</taxon>
        <taxon>Nonomuraea</taxon>
    </lineage>
</organism>
<evidence type="ECO:0000313" key="4">
    <source>
        <dbReference type="Proteomes" id="UP001144036"/>
    </source>
</evidence>
<gene>
    <name evidence="3" type="ORF">OUY22_00370</name>
</gene>
<keyword evidence="4" id="KW-1185">Reference proteome</keyword>
<evidence type="ECO:0000256" key="1">
    <source>
        <dbReference type="SAM" id="Phobius"/>
    </source>
</evidence>
<dbReference type="InterPro" id="IPR013766">
    <property type="entry name" value="Thioredoxin_domain"/>
</dbReference>
<evidence type="ECO:0000313" key="3">
    <source>
        <dbReference type="EMBL" id="MDA0631857.1"/>
    </source>
</evidence>
<accession>A0ABT4S3T0</accession>
<name>A0ABT4S3T0_9ACTN</name>
<feature type="domain" description="Thioredoxin" evidence="2">
    <location>
        <begin position="47"/>
        <end position="178"/>
    </location>
</feature>
<reference evidence="3" key="1">
    <citation type="submission" date="2022-11" db="EMBL/GenBank/DDBJ databases">
        <title>Nonomuraea corallina sp. nov., a new species of the genus Nonomuraea isolated from sea side sediment in Thai sea.</title>
        <authorList>
            <person name="Ngamcharungchit C."/>
            <person name="Matsumoto A."/>
            <person name="Suriyachadkun C."/>
            <person name="Panbangred W."/>
            <person name="Inahashi Y."/>
            <person name="Intra B."/>
        </authorList>
    </citation>
    <scope>NUCLEOTIDE SEQUENCE</scope>
    <source>
        <strain evidence="3">MCN248</strain>
    </source>
</reference>
<dbReference type="CDD" id="cd02966">
    <property type="entry name" value="TlpA_like_family"/>
    <property type="match status" value="1"/>
</dbReference>
<feature type="transmembrane region" description="Helical" evidence="1">
    <location>
        <begin position="6"/>
        <end position="27"/>
    </location>
</feature>
<dbReference type="RefSeq" id="WP_270152557.1">
    <property type="nucleotide sequence ID" value="NZ_JAPNNL010000001.1"/>
</dbReference>
<dbReference type="PROSITE" id="PS51352">
    <property type="entry name" value="THIOREDOXIN_2"/>
    <property type="match status" value="1"/>
</dbReference>
<dbReference type="EMBL" id="JAPNNL010000001">
    <property type="protein sequence ID" value="MDA0631857.1"/>
    <property type="molecule type" value="Genomic_DNA"/>
</dbReference>
<keyword evidence="1" id="KW-0472">Membrane</keyword>